<dbReference type="Gene3D" id="3.30.920.30">
    <property type="entry name" value="Hypothetical protein"/>
    <property type="match status" value="1"/>
</dbReference>
<keyword evidence="9" id="KW-1185">Reference proteome</keyword>
<keyword evidence="7" id="KW-0346">Stress response</keyword>
<dbReference type="GO" id="GO:0016787">
    <property type="term" value="F:hydrolase activity"/>
    <property type="evidence" value="ECO:0007669"/>
    <property type="project" value="UniProtKB-KW"/>
</dbReference>
<evidence type="ECO:0000256" key="1">
    <source>
        <dbReference type="ARBA" id="ARBA00006620"/>
    </source>
</evidence>
<evidence type="ECO:0000256" key="7">
    <source>
        <dbReference type="ARBA" id="ARBA00023016"/>
    </source>
</evidence>
<dbReference type="AlphaFoldDB" id="A0A1J0AEE5"/>
<dbReference type="GO" id="GO:0004519">
    <property type="term" value="F:endonuclease activity"/>
    <property type="evidence" value="ECO:0007669"/>
    <property type="project" value="UniProtKB-KW"/>
</dbReference>
<dbReference type="OrthoDB" id="9799854at2"/>
<dbReference type="STRING" id="1188229.GlitD10_1975"/>
<protein>
    <recommendedName>
        <fullName evidence="10">YcfA family protein</fullName>
    </recommendedName>
</protein>
<evidence type="ECO:0000256" key="6">
    <source>
        <dbReference type="ARBA" id="ARBA00022884"/>
    </source>
</evidence>
<dbReference type="Pfam" id="PF07927">
    <property type="entry name" value="HicA_toxin"/>
    <property type="match status" value="1"/>
</dbReference>
<keyword evidence="6" id="KW-0694">RNA-binding</keyword>
<dbReference type="GO" id="GO:0003729">
    <property type="term" value="F:mRNA binding"/>
    <property type="evidence" value="ECO:0007669"/>
    <property type="project" value="InterPro"/>
</dbReference>
<dbReference type="Proteomes" id="UP000180235">
    <property type="component" value="Chromosome"/>
</dbReference>
<evidence type="ECO:0000256" key="4">
    <source>
        <dbReference type="ARBA" id="ARBA00022759"/>
    </source>
</evidence>
<dbReference type="EMBL" id="CP017675">
    <property type="protein sequence ID" value="APB34301.1"/>
    <property type="molecule type" value="Genomic_DNA"/>
</dbReference>
<evidence type="ECO:0000313" key="8">
    <source>
        <dbReference type="EMBL" id="APB34301.1"/>
    </source>
</evidence>
<evidence type="ECO:0008006" key="10">
    <source>
        <dbReference type="Google" id="ProtNLM"/>
    </source>
</evidence>
<dbReference type="RefSeq" id="WP_084111683.1">
    <property type="nucleotide sequence ID" value="NZ_CP017675.1"/>
</dbReference>
<evidence type="ECO:0000256" key="2">
    <source>
        <dbReference type="ARBA" id="ARBA00022649"/>
    </source>
</evidence>
<keyword evidence="5" id="KW-0378">Hydrolase</keyword>
<sequence>MKRGDLIRHLRECGCILKREGGAHSLWVNPATGEMEAIPRHNEIKNQLAKKICKGLSITDP</sequence>
<accession>A0A1J0AEE5</accession>
<evidence type="ECO:0000256" key="5">
    <source>
        <dbReference type="ARBA" id="ARBA00022801"/>
    </source>
</evidence>
<keyword evidence="4" id="KW-0255">Endonuclease</keyword>
<gene>
    <name evidence="8" type="ORF">GlitD10_1975</name>
</gene>
<comment type="similarity">
    <text evidence="1">Belongs to the HicA mRNA interferase family.</text>
</comment>
<dbReference type="InterPro" id="IPR038570">
    <property type="entry name" value="HicA_sf"/>
</dbReference>
<name>A0A1J0AEE5_9CYAN</name>
<keyword evidence="3" id="KW-0540">Nuclease</keyword>
<evidence type="ECO:0000256" key="3">
    <source>
        <dbReference type="ARBA" id="ARBA00022722"/>
    </source>
</evidence>
<keyword evidence="2" id="KW-1277">Toxin-antitoxin system</keyword>
<evidence type="ECO:0000313" key="9">
    <source>
        <dbReference type="Proteomes" id="UP000180235"/>
    </source>
</evidence>
<reference evidence="8 9" key="1">
    <citation type="submission" date="2016-10" db="EMBL/GenBank/DDBJ databases">
        <title>Description of Gloeomargarita lithophora gen. nov., sp. nov., a thylakoid-bearing basal-branching cyanobacterium with intracellular carbonates, and proposal for Gloeomargaritales ord. nov.</title>
        <authorList>
            <person name="Moreira D."/>
            <person name="Tavera R."/>
            <person name="Benzerara K."/>
            <person name="Skouri-Panet F."/>
            <person name="Couradeau E."/>
            <person name="Gerard E."/>
            <person name="Loussert C."/>
            <person name="Novelo E."/>
            <person name="Zivanovic Y."/>
            <person name="Lopez-Garcia P."/>
        </authorList>
    </citation>
    <scope>NUCLEOTIDE SEQUENCE [LARGE SCALE GENOMIC DNA]</scope>
    <source>
        <strain evidence="8 9">D10</strain>
    </source>
</reference>
<dbReference type="InterPro" id="IPR012933">
    <property type="entry name" value="HicA_mRNA_interferase"/>
</dbReference>
<dbReference type="SUPFAM" id="SSF54786">
    <property type="entry name" value="YcfA/nrd intein domain"/>
    <property type="match status" value="1"/>
</dbReference>
<organism evidence="8 9">
    <name type="scientific">Gloeomargarita lithophora Alchichica-D10</name>
    <dbReference type="NCBI Taxonomy" id="1188229"/>
    <lineage>
        <taxon>Bacteria</taxon>
        <taxon>Bacillati</taxon>
        <taxon>Cyanobacteriota</taxon>
        <taxon>Cyanophyceae</taxon>
        <taxon>Gloeomargaritales</taxon>
        <taxon>Gloeomargaritaceae</taxon>
        <taxon>Gloeomargarita</taxon>
    </lineage>
</organism>
<dbReference type="KEGG" id="glt:GlitD10_1975"/>
<proteinExistence type="inferred from homology"/>